<dbReference type="STRING" id="576137.A0A1L7WJ54"/>
<dbReference type="InterPro" id="IPR035810">
    <property type="entry name" value="PEBP_euk"/>
</dbReference>
<organism evidence="1 2">
    <name type="scientific">Phialocephala subalpina</name>
    <dbReference type="NCBI Taxonomy" id="576137"/>
    <lineage>
        <taxon>Eukaryota</taxon>
        <taxon>Fungi</taxon>
        <taxon>Dikarya</taxon>
        <taxon>Ascomycota</taxon>
        <taxon>Pezizomycotina</taxon>
        <taxon>Leotiomycetes</taxon>
        <taxon>Helotiales</taxon>
        <taxon>Mollisiaceae</taxon>
        <taxon>Phialocephala</taxon>
        <taxon>Phialocephala fortinii species complex</taxon>
    </lineage>
</organism>
<dbReference type="Gene3D" id="3.90.280.10">
    <property type="entry name" value="PEBP-like"/>
    <property type="match status" value="1"/>
</dbReference>
<dbReference type="GO" id="GO:0030414">
    <property type="term" value="F:peptidase inhibitor activity"/>
    <property type="evidence" value="ECO:0007669"/>
    <property type="project" value="TreeGrafter"/>
</dbReference>
<dbReference type="PANTHER" id="PTHR11362">
    <property type="entry name" value="PHOSPHATIDYLETHANOLAMINE-BINDING PROTEIN"/>
    <property type="match status" value="1"/>
</dbReference>
<dbReference type="InterPro" id="IPR008914">
    <property type="entry name" value="PEBP"/>
</dbReference>
<evidence type="ECO:0000313" key="2">
    <source>
        <dbReference type="Proteomes" id="UP000184330"/>
    </source>
</evidence>
<keyword evidence="2" id="KW-1185">Reference proteome</keyword>
<dbReference type="Pfam" id="PF01161">
    <property type="entry name" value="PBP"/>
    <property type="match status" value="1"/>
</dbReference>
<dbReference type="GO" id="GO:0005543">
    <property type="term" value="F:phospholipid binding"/>
    <property type="evidence" value="ECO:0007669"/>
    <property type="project" value="TreeGrafter"/>
</dbReference>
<dbReference type="Proteomes" id="UP000184330">
    <property type="component" value="Unassembled WGS sequence"/>
</dbReference>
<dbReference type="SUPFAM" id="SSF49777">
    <property type="entry name" value="PEBP-like"/>
    <property type="match status" value="1"/>
</dbReference>
<dbReference type="PANTHER" id="PTHR11362:SF78">
    <property type="entry name" value="PROTEASE INHIBITOR"/>
    <property type="match status" value="1"/>
</dbReference>
<accession>A0A1L7WJ54</accession>
<dbReference type="AlphaFoldDB" id="A0A1L7WJ54"/>
<dbReference type="OrthoDB" id="2506647at2759"/>
<reference evidence="1 2" key="1">
    <citation type="submission" date="2016-03" db="EMBL/GenBank/DDBJ databases">
        <authorList>
            <person name="Ploux O."/>
        </authorList>
    </citation>
    <scope>NUCLEOTIDE SEQUENCE [LARGE SCALE GENOMIC DNA]</scope>
    <source>
        <strain evidence="1 2">UAMH 11012</strain>
    </source>
</reference>
<evidence type="ECO:0000313" key="1">
    <source>
        <dbReference type="EMBL" id="CZR52790.1"/>
    </source>
</evidence>
<dbReference type="GO" id="GO:0030162">
    <property type="term" value="P:regulation of proteolysis"/>
    <property type="evidence" value="ECO:0007669"/>
    <property type="project" value="TreeGrafter"/>
</dbReference>
<dbReference type="InterPro" id="IPR036610">
    <property type="entry name" value="PEBP-like_sf"/>
</dbReference>
<dbReference type="GO" id="GO:0046578">
    <property type="term" value="P:regulation of Ras protein signal transduction"/>
    <property type="evidence" value="ECO:0007669"/>
    <property type="project" value="TreeGrafter"/>
</dbReference>
<sequence length="183" mass="19595">MPVNNSVKKGLELIEKDTSKILGLKVGKNVVDKPGMYIPKAEAQSPPELSFTVPSPTATYLVIALDIDAPFPSFGVLGPILHWIQPGLTSSPSATEPSTSTLSSTSPFVANYIGPAPPPFGGAHRYIFFLYEQPEGFDAVVKKYTPAGGANLGNGKRMRYDLDAFVKEAGFGEVLAVNYFKSN</sequence>
<protein>
    <submittedName>
        <fullName evidence="1">Related to lipid binding protein Tfs1p</fullName>
    </submittedName>
</protein>
<dbReference type="CDD" id="cd00866">
    <property type="entry name" value="PEBP_euk"/>
    <property type="match status" value="1"/>
</dbReference>
<gene>
    <name evidence="1" type="ORF">PAC_02667</name>
</gene>
<dbReference type="FunFam" id="3.90.280.10:FF:000013">
    <property type="entry name" value="Protease inhibitor (Tfs1), putative"/>
    <property type="match status" value="1"/>
</dbReference>
<name>A0A1L7WJ54_9HELO</name>
<proteinExistence type="predicted"/>
<dbReference type="EMBL" id="FJOG01000003">
    <property type="protein sequence ID" value="CZR52790.1"/>
    <property type="molecule type" value="Genomic_DNA"/>
</dbReference>